<evidence type="ECO:0000313" key="2">
    <source>
        <dbReference type="EMBL" id="ABA97267.1"/>
    </source>
</evidence>
<accession>Q2QUY9</accession>
<dbReference type="InterPro" id="IPR026960">
    <property type="entry name" value="RVT-Znf"/>
</dbReference>
<name>Q2QUY9_ORYSJ</name>
<dbReference type="PANTHER" id="PTHR33116">
    <property type="entry name" value="REVERSE TRANSCRIPTASE ZINC-BINDING DOMAIN-CONTAINING PROTEIN-RELATED-RELATED"/>
    <property type="match status" value="1"/>
</dbReference>
<organism evidence="2">
    <name type="scientific">Oryza sativa subsp. japonica</name>
    <name type="common">Rice</name>
    <dbReference type="NCBI Taxonomy" id="39947"/>
    <lineage>
        <taxon>Eukaryota</taxon>
        <taxon>Viridiplantae</taxon>
        <taxon>Streptophyta</taxon>
        <taxon>Embryophyta</taxon>
        <taxon>Tracheophyta</taxon>
        <taxon>Spermatophyta</taxon>
        <taxon>Magnoliopsida</taxon>
        <taxon>Liliopsida</taxon>
        <taxon>Poales</taxon>
        <taxon>Poaceae</taxon>
        <taxon>BOP clade</taxon>
        <taxon>Oryzoideae</taxon>
        <taxon>Oryzeae</taxon>
        <taxon>Oryzinae</taxon>
        <taxon>Oryza</taxon>
        <taxon>Oryza sativa</taxon>
    </lineage>
</organism>
<dbReference type="InterPro" id="IPR000477">
    <property type="entry name" value="RT_dom"/>
</dbReference>
<reference evidence="2" key="1">
    <citation type="journal article" date="2005" name="BMC Biol.">
        <title>The sequence of rice chromosomes 11 and 12, rich in disease resistance genes and recent gene duplications.</title>
        <authorList>
            <consortium name="The rice chromosomes 11 and 12 sequencing consortia"/>
        </authorList>
    </citation>
    <scope>NUCLEOTIDE SEQUENCE [LARGE SCALE GENOMIC DNA]</scope>
</reference>
<evidence type="ECO:0000259" key="1">
    <source>
        <dbReference type="PROSITE" id="PS50878"/>
    </source>
</evidence>
<dbReference type="Pfam" id="PF00078">
    <property type="entry name" value="RVT_1"/>
    <property type="match status" value="1"/>
</dbReference>
<dbReference type="Pfam" id="PF13966">
    <property type="entry name" value="zf-RVT"/>
    <property type="match status" value="1"/>
</dbReference>
<feature type="domain" description="Reverse transcriptase" evidence="1">
    <location>
        <begin position="1"/>
        <end position="247"/>
    </location>
</feature>
<proteinExistence type="predicted"/>
<dbReference type="SUPFAM" id="SSF56672">
    <property type="entry name" value="DNA/RNA polymerases"/>
    <property type="match status" value="1"/>
</dbReference>
<dbReference type="EMBL" id="DP000011">
    <property type="protein sequence ID" value="ABA97267.1"/>
    <property type="molecule type" value="Genomic_DNA"/>
</dbReference>
<gene>
    <name evidence="2" type="ordered locus">LOC_Os12g14630</name>
</gene>
<sequence length="579" mass="66833">MAFRRRALATETFTVTVSLAGQKNLQEVPTKFRVATRLGLTGLFFTCDIAQPILVRELHSSKTSAILLKLDIAKALDTVSWPYLLDRLRHLGFGDRWIGWIISILSTSSSKIILNGKAGDSFLHGRGLRQGDPLSPMLFILAIDPLQRLLAKAQEEGLLQPLQRRTSRFNVALYADDAVVFTRPDKQELQTVQAILHNFGLSTGMVTNLSKSEIYAIRCEDLDLQDIISPFPAQLKAFQCTYLGLPLHIRKHKKSDVQPLIDRFSARLPTWKGKLLNKTGRTVLIKSTLSALPTYHLTVFPLKKWAKKKIDKIRRGFLWTGSEQAQGGHCLVNWKRACRPKNMGGLGITNLELFDRYLRLRWLWQEYRQVFRASTVITLGNGNRTKFWHDRWLEGSSPKELYPSLYQIATRKNKTVAQELQDNRWLRQMRRMNTTVQVREFIPLWHQIQQVVLQEQMDDTIMWRWTSNGTYSAKTVYRIQFVGGIQDNRSDFFWKAKAENKCKFFGWLMIHKKILTADKLHIRAWDNSHICPLCGVELETATHLLMDCSFAKQVWRLIWQKAGLHMPLASLFNGDMLAW</sequence>
<reference evidence="2" key="3">
    <citation type="submission" date="2006-01" db="EMBL/GenBank/DDBJ databases">
        <authorList>
            <person name="Buell R."/>
        </authorList>
    </citation>
    <scope>NUCLEOTIDE SEQUENCE</scope>
</reference>
<protein>
    <submittedName>
        <fullName evidence="2">Retrotransposon protein, putative, LINE subclass</fullName>
    </submittedName>
</protein>
<dbReference type="PROSITE" id="PS50878">
    <property type="entry name" value="RT_POL"/>
    <property type="match status" value="1"/>
</dbReference>
<dbReference type="CDD" id="cd01650">
    <property type="entry name" value="RT_nLTR_like"/>
    <property type="match status" value="1"/>
</dbReference>
<dbReference type="PANTHER" id="PTHR33116:SF87">
    <property type="entry name" value="OS01G0158850 PROTEIN"/>
    <property type="match status" value="1"/>
</dbReference>
<dbReference type="AlphaFoldDB" id="Q2QUY9"/>
<reference evidence="2" key="2">
    <citation type="submission" date="2005-04" db="EMBL/GenBank/DDBJ databases">
        <authorList>
            <person name="Buell C.R."/>
            <person name="Wing R.A."/>
            <person name="McCombie W.A."/>
            <person name="Ouyang S."/>
        </authorList>
    </citation>
    <scope>NUCLEOTIDE SEQUENCE</scope>
</reference>
<dbReference type="InterPro" id="IPR043502">
    <property type="entry name" value="DNA/RNA_pol_sf"/>
</dbReference>